<evidence type="ECO:0000259" key="2">
    <source>
        <dbReference type="PROSITE" id="PS50883"/>
    </source>
</evidence>
<dbReference type="EMBL" id="MVBK01000059">
    <property type="protein sequence ID" value="OOG23692.1"/>
    <property type="molecule type" value="Genomic_DNA"/>
</dbReference>
<proteinExistence type="predicted"/>
<keyword evidence="5" id="KW-1185">Reference proteome</keyword>
<comment type="caution">
    <text evidence="4">The sequence shown here is derived from an EMBL/GenBank/DDBJ whole genome shotgun (WGS) entry which is preliminary data.</text>
</comment>
<dbReference type="InterPro" id="IPR035919">
    <property type="entry name" value="EAL_sf"/>
</dbReference>
<evidence type="ECO:0000313" key="4">
    <source>
        <dbReference type="EMBL" id="OOG23692.1"/>
    </source>
</evidence>
<dbReference type="CDD" id="cd01948">
    <property type="entry name" value="EAL"/>
    <property type="match status" value="1"/>
</dbReference>
<feature type="transmembrane region" description="Helical" evidence="1">
    <location>
        <begin position="91"/>
        <end position="111"/>
    </location>
</feature>
<dbReference type="PROSITE" id="PS50883">
    <property type="entry name" value="EAL"/>
    <property type="match status" value="1"/>
</dbReference>
<dbReference type="PANTHER" id="PTHR33121:SF70">
    <property type="entry name" value="SIGNALING PROTEIN YKOW"/>
    <property type="match status" value="1"/>
</dbReference>
<sequence>MSDVVCALQRNPGVSLALVIVALFSNAGLLLVEEAVRGPLSLFLFAPVILAGLAFGFFWGITAALVCSLAISPWLFPAEPGVQAVSWVDWAIRTTWFCVVGGLVGILAGNARDMAGQINRMRGVDPSTGLPDFDGARKHIEVLLSSTSGDTAGDDVHVTQIRVTNFEQLKTLCGIRRTEEIMHQLRERVRAALPADSYVSRSEADLFTVVNSGEMTPSATEQFKRLQEISEAPFELDDMLVFTDLVAGMASGPRSGVSAEQLLSNANEQVTRRLRQRTMADGHGMTYVDAGPANLKLLGEVGRAIEDGEIRVVYQPALNLHTREFVHLEALARWNHPTRGLVPPSKFIPLIEQADVVHQFTRWMFQEVVARVAEWAAHGNALTVSINLSPRNLMDRTLLLEIPPLLEKQGVKRDCLGLEISEHVIMSLKGPQLERMRELKNLGVRCAVDNFVGNRVPLTHLRTLPVDTIKLDVARLCDESGRLKDPETMRIVVRMAHDLGLDVIASGVENEVQLKEFVALGCDVLQGFLIARPLEADKVEDTLRSAGGIADRPMFAGIGAAGGAGT</sequence>
<protein>
    <recommendedName>
        <fullName evidence="6">EAL domain-containing protein</fullName>
    </recommendedName>
</protein>
<dbReference type="AlphaFoldDB" id="A0A1V3NFR6"/>
<feature type="domain" description="EAL" evidence="2">
    <location>
        <begin position="294"/>
        <end position="547"/>
    </location>
</feature>
<dbReference type="InterPro" id="IPR000160">
    <property type="entry name" value="GGDEF_dom"/>
</dbReference>
<dbReference type="STRING" id="108003.B1C78_10420"/>
<dbReference type="InterPro" id="IPR029787">
    <property type="entry name" value="Nucleotide_cyclase"/>
</dbReference>
<keyword evidence="1" id="KW-0472">Membrane</keyword>
<dbReference type="SUPFAM" id="SSF141868">
    <property type="entry name" value="EAL domain-like"/>
    <property type="match status" value="1"/>
</dbReference>
<dbReference type="Gene3D" id="3.20.20.450">
    <property type="entry name" value="EAL domain"/>
    <property type="match status" value="1"/>
</dbReference>
<dbReference type="SMART" id="SM00052">
    <property type="entry name" value="EAL"/>
    <property type="match status" value="1"/>
</dbReference>
<evidence type="ECO:0000256" key="1">
    <source>
        <dbReference type="SAM" id="Phobius"/>
    </source>
</evidence>
<dbReference type="GO" id="GO:0071111">
    <property type="term" value="F:cyclic-guanylate-specific phosphodiesterase activity"/>
    <property type="evidence" value="ECO:0007669"/>
    <property type="project" value="InterPro"/>
</dbReference>
<keyword evidence="1" id="KW-0812">Transmembrane</keyword>
<dbReference type="InterPro" id="IPR050706">
    <property type="entry name" value="Cyclic-di-GMP_PDE-like"/>
</dbReference>
<evidence type="ECO:0000259" key="3">
    <source>
        <dbReference type="PROSITE" id="PS50887"/>
    </source>
</evidence>
<reference evidence="4 5" key="1">
    <citation type="submission" date="2017-02" db="EMBL/GenBank/DDBJ databases">
        <title>Genomic diversity within the haloalkaliphilic genus Thioalkalivibrio.</title>
        <authorList>
            <person name="Ahn A.-C."/>
            <person name="Meier-Kolthoff J."/>
            <person name="Overmars L."/>
            <person name="Richter M."/>
            <person name="Woyke T."/>
            <person name="Sorokin D.Y."/>
            <person name="Muyzer G."/>
        </authorList>
    </citation>
    <scope>NUCLEOTIDE SEQUENCE [LARGE SCALE GENOMIC DNA]</scope>
    <source>
        <strain evidence="4 5">ALJD</strain>
    </source>
</reference>
<evidence type="ECO:0000313" key="5">
    <source>
        <dbReference type="Proteomes" id="UP000189462"/>
    </source>
</evidence>
<keyword evidence="1" id="KW-1133">Transmembrane helix</keyword>
<dbReference type="Gene3D" id="3.30.70.270">
    <property type="match status" value="1"/>
</dbReference>
<dbReference type="SUPFAM" id="SSF55073">
    <property type="entry name" value="Nucleotide cyclase"/>
    <property type="match status" value="1"/>
</dbReference>
<evidence type="ECO:0008006" key="6">
    <source>
        <dbReference type="Google" id="ProtNLM"/>
    </source>
</evidence>
<dbReference type="Pfam" id="PF00563">
    <property type="entry name" value="EAL"/>
    <property type="match status" value="1"/>
</dbReference>
<dbReference type="PANTHER" id="PTHR33121">
    <property type="entry name" value="CYCLIC DI-GMP PHOSPHODIESTERASE PDEF"/>
    <property type="match status" value="1"/>
</dbReference>
<dbReference type="Pfam" id="PF00990">
    <property type="entry name" value="GGDEF"/>
    <property type="match status" value="1"/>
</dbReference>
<dbReference type="InterPro" id="IPR001633">
    <property type="entry name" value="EAL_dom"/>
</dbReference>
<dbReference type="Proteomes" id="UP000189462">
    <property type="component" value="Unassembled WGS sequence"/>
</dbReference>
<dbReference type="InterPro" id="IPR043128">
    <property type="entry name" value="Rev_trsase/Diguanyl_cyclase"/>
</dbReference>
<feature type="transmembrane region" description="Helical" evidence="1">
    <location>
        <begin position="44"/>
        <end position="71"/>
    </location>
</feature>
<feature type="domain" description="GGDEF" evidence="3">
    <location>
        <begin position="154"/>
        <end position="290"/>
    </location>
</feature>
<gene>
    <name evidence="4" type="ORF">B1C78_10420</name>
</gene>
<feature type="transmembrane region" description="Helical" evidence="1">
    <location>
        <begin position="12"/>
        <end position="32"/>
    </location>
</feature>
<organism evidence="4 5">
    <name type="scientific">Thioalkalivibrio denitrificans</name>
    <dbReference type="NCBI Taxonomy" id="108003"/>
    <lineage>
        <taxon>Bacteria</taxon>
        <taxon>Pseudomonadati</taxon>
        <taxon>Pseudomonadota</taxon>
        <taxon>Gammaproteobacteria</taxon>
        <taxon>Chromatiales</taxon>
        <taxon>Ectothiorhodospiraceae</taxon>
        <taxon>Thioalkalivibrio</taxon>
    </lineage>
</organism>
<name>A0A1V3NFR6_9GAMM</name>
<dbReference type="PROSITE" id="PS50887">
    <property type="entry name" value="GGDEF"/>
    <property type="match status" value="1"/>
</dbReference>
<accession>A0A1V3NFR6</accession>